<feature type="transmembrane region" description="Helical" evidence="13">
    <location>
        <begin position="12"/>
        <end position="29"/>
    </location>
</feature>
<evidence type="ECO:0000256" key="7">
    <source>
        <dbReference type="ARBA" id="ARBA00022741"/>
    </source>
</evidence>
<dbReference type="GO" id="GO:0016036">
    <property type="term" value="P:cellular response to phosphate starvation"/>
    <property type="evidence" value="ECO:0007669"/>
    <property type="project" value="TreeGrafter"/>
</dbReference>
<dbReference type="SUPFAM" id="SSF55874">
    <property type="entry name" value="ATPase domain of HSP90 chaperone/DNA topoisomerase II/histidine kinase"/>
    <property type="match status" value="1"/>
</dbReference>
<dbReference type="InterPro" id="IPR050351">
    <property type="entry name" value="BphY/WalK/GraS-like"/>
</dbReference>
<evidence type="ECO:0000256" key="12">
    <source>
        <dbReference type="ARBA" id="ARBA00023136"/>
    </source>
</evidence>
<name>A0A0B0I9C6_9BACI</name>
<evidence type="ECO:0000256" key="2">
    <source>
        <dbReference type="ARBA" id="ARBA00004651"/>
    </source>
</evidence>
<dbReference type="InterPro" id="IPR003594">
    <property type="entry name" value="HATPase_dom"/>
</dbReference>
<evidence type="ECO:0000256" key="10">
    <source>
        <dbReference type="ARBA" id="ARBA00022989"/>
    </source>
</evidence>
<dbReference type="GO" id="GO:0000155">
    <property type="term" value="F:phosphorelay sensor kinase activity"/>
    <property type="evidence" value="ECO:0007669"/>
    <property type="project" value="InterPro"/>
</dbReference>
<dbReference type="GO" id="GO:0004721">
    <property type="term" value="F:phosphoprotein phosphatase activity"/>
    <property type="evidence" value="ECO:0007669"/>
    <property type="project" value="TreeGrafter"/>
</dbReference>
<evidence type="ECO:0000256" key="4">
    <source>
        <dbReference type="ARBA" id="ARBA00022475"/>
    </source>
</evidence>
<evidence type="ECO:0000256" key="3">
    <source>
        <dbReference type="ARBA" id="ARBA00012438"/>
    </source>
</evidence>
<organism evidence="15 16">
    <name type="scientific">Halalkalibacter okhensis</name>
    <dbReference type="NCBI Taxonomy" id="333138"/>
    <lineage>
        <taxon>Bacteria</taxon>
        <taxon>Bacillati</taxon>
        <taxon>Bacillota</taxon>
        <taxon>Bacilli</taxon>
        <taxon>Bacillales</taxon>
        <taxon>Bacillaceae</taxon>
        <taxon>Halalkalibacter</taxon>
    </lineage>
</organism>
<dbReference type="EMBL" id="JRJU01000023">
    <property type="protein sequence ID" value="KHF39133.1"/>
    <property type="molecule type" value="Genomic_DNA"/>
</dbReference>
<dbReference type="InterPro" id="IPR036890">
    <property type="entry name" value="HATPase_C_sf"/>
</dbReference>
<keyword evidence="11" id="KW-0902">Two-component regulatory system</keyword>
<keyword evidence="12 13" id="KW-0472">Membrane</keyword>
<comment type="subcellular location">
    <subcellularLocation>
        <location evidence="2">Cell membrane</location>
        <topology evidence="2">Multi-pass membrane protein</topology>
    </subcellularLocation>
</comment>
<feature type="domain" description="Histidine kinase" evidence="14">
    <location>
        <begin position="121"/>
        <end position="326"/>
    </location>
</feature>
<dbReference type="GO" id="GO:0005524">
    <property type="term" value="F:ATP binding"/>
    <property type="evidence" value="ECO:0007669"/>
    <property type="project" value="UniProtKB-KW"/>
</dbReference>
<protein>
    <recommendedName>
        <fullName evidence="3">histidine kinase</fullName>
        <ecNumber evidence="3">2.7.13.3</ecNumber>
    </recommendedName>
</protein>
<evidence type="ECO:0000256" key="8">
    <source>
        <dbReference type="ARBA" id="ARBA00022777"/>
    </source>
</evidence>
<gene>
    <name evidence="15" type="ORF">LQ50_17025</name>
</gene>
<dbReference type="OrthoDB" id="9780487at2"/>
<keyword evidence="5" id="KW-0808">Transferase</keyword>
<dbReference type="PANTHER" id="PTHR45453:SF2">
    <property type="entry name" value="HISTIDINE KINASE"/>
    <property type="match status" value="1"/>
</dbReference>
<dbReference type="GO" id="GO:0005886">
    <property type="term" value="C:plasma membrane"/>
    <property type="evidence" value="ECO:0007669"/>
    <property type="project" value="UniProtKB-SubCell"/>
</dbReference>
<evidence type="ECO:0000313" key="16">
    <source>
        <dbReference type="Proteomes" id="UP000030832"/>
    </source>
</evidence>
<sequence>MKRIYIKERRSWIVLFLCLQILLLFIAYVDPAMSVQSMLYGNLLSVLIFIVFLLARYQKETLFFKSLDERDTELDVSSVASPNSPFEEIVEHHMTRQIEQLKLELTQNQQQVAEEKDELLAWIHEVKTPLTAMKLMIDRVQDEELKGRLTYEWLRIHLLLDQQLHQKRLPVMENDLYIEKTSLEQILFEEIKTLQSWCIQKGIGFDVELEVDEVLSDAKWLAFLIRQLLSNAVKYSEASDIVITSTKRENQTLVTIEDSGCGIDPKDLPRIFEKGFTSTLKHRDHAATGMGLYLVKKIAKQLLIKIDVHSTVGKGTTVTLLFPKSNAFIDLSNM</sequence>
<keyword evidence="10 13" id="KW-1133">Transmembrane helix</keyword>
<dbReference type="Proteomes" id="UP000030832">
    <property type="component" value="Unassembled WGS sequence"/>
</dbReference>
<evidence type="ECO:0000256" key="11">
    <source>
        <dbReference type="ARBA" id="ARBA00023012"/>
    </source>
</evidence>
<dbReference type="PROSITE" id="PS50109">
    <property type="entry name" value="HIS_KIN"/>
    <property type="match status" value="1"/>
</dbReference>
<keyword evidence="9" id="KW-0067">ATP-binding</keyword>
<dbReference type="AlphaFoldDB" id="A0A0B0I9C6"/>
<keyword evidence="7" id="KW-0547">Nucleotide-binding</keyword>
<dbReference type="SMART" id="SM00387">
    <property type="entry name" value="HATPase_c"/>
    <property type="match status" value="1"/>
</dbReference>
<evidence type="ECO:0000313" key="15">
    <source>
        <dbReference type="EMBL" id="KHF39133.1"/>
    </source>
</evidence>
<accession>A0A0B0I9C6</accession>
<dbReference type="InterPro" id="IPR036097">
    <property type="entry name" value="HisK_dim/P_sf"/>
</dbReference>
<keyword evidence="16" id="KW-1185">Reference proteome</keyword>
<keyword evidence="6 13" id="KW-0812">Transmembrane</keyword>
<dbReference type="eggNOG" id="COG0642">
    <property type="taxonomic scope" value="Bacteria"/>
</dbReference>
<evidence type="ECO:0000256" key="13">
    <source>
        <dbReference type="SAM" id="Phobius"/>
    </source>
</evidence>
<evidence type="ECO:0000256" key="1">
    <source>
        <dbReference type="ARBA" id="ARBA00000085"/>
    </source>
</evidence>
<evidence type="ECO:0000256" key="6">
    <source>
        <dbReference type="ARBA" id="ARBA00022692"/>
    </source>
</evidence>
<comment type="caution">
    <text evidence="15">The sequence shown here is derived from an EMBL/GenBank/DDBJ whole genome shotgun (WGS) entry which is preliminary data.</text>
</comment>
<dbReference type="InterPro" id="IPR004358">
    <property type="entry name" value="Sig_transdc_His_kin-like_C"/>
</dbReference>
<dbReference type="PRINTS" id="PR00344">
    <property type="entry name" value="BCTRLSENSOR"/>
</dbReference>
<dbReference type="PANTHER" id="PTHR45453">
    <property type="entry name" value="PHOSPHATE REGULON SENSOR PROTEIN PHOR"/>
    <property type="match status" value="1"/>
</dbReference>
<feature type="transmembrane region" description="Helical" evidence="13">
    <location>
        <begin position="35"/>
        <end position="55"/>
    </location>
</feature>
<dbReference type="RefSeq" id="WP_034631208.1">
    <property type="nucleotide sequence ID" value="NZ_JRJU01000023.1"/>
</dbReference>
<evidence type="ECO:0000256" key="9">
    <source>
        <dbReference type="ARBA" id="ARBA00022840"/>
    </source>
</evidence>
<dbReference type="Pfam" id="PF02518">
    <property type="entry name" value="HATPase_c"/>
    <property type="match status" value="1"/>
</dbReference>
<reference evidence="15 16" key="1">
    <citation type="submission" date="2014-09" db="EMBL/GenBank/DDBJ databases">
        <title>Genome sequencing and annotation of Bacillus Okhensis strain Kh10-101T.</title>
        <authorList>
            <person name="Prakash J.S."/>
        </authorList>
    </citation>
    <scope>NUCLEOTIDE SEQUENCE [LARGE SCALE GENOMIC DNA]</scope>
    <source>
        <strain evidence="16">Kh10-101T</strain>
    </source>
</reference>
<dbReference type="STRING" id="333138.LQ50_17025"/>
<evidence type="ECO:0000259" key="14">
    <source>
        <dbReference type="PROSITE" id="PS50109"/>
    </source>
</evidence>
<keyword evidence="4" id="KW-1003">Cell membrane</keyword>
<dbReference type="InterPro" id="IPR005467">
    <property type="entry name" value="His_kinase_dom"/>
</dbReference>
<comment type="catalytic activity">
    <reaction evidence="1">
        <text>ATP + protein L-histidine = ADP + protein N-phospho-L-histidine.</text>
        <dbReference type="EC" id="2.7.13.3"/>
    </reaction>
</comment>
<dbReference type="Gene3D" id="3.30.565.10">
    <property type="entry name" value="Histidine kinase-like ATPase, C-terminal domain"/>
    <property type="match status" value="1"/>
</dbReference>
<evidence type="ECO:0000256" key="5">
    <source>
        <dbReference type="ARBA" id="ARBA00022679"/>
    </source>
</evidence>
<dbReference type="SUPFAM" id="SSF47384">
    <property type="entry name" value="Homodimeric domain of signal transducing histidine kinase"/>
    <property type="match status" value="1"/>
</dbReference>
<keyword evidence="8 15" id="KW-0418">Kinase</keyword>
<proteinExistence type="predicted"/>
<dbReference type="EC" id="2.7.13.3" evidence="3"/>